<sequence length="322" mass="34775">MMSSMSRSSRSSSSSLPAPLPILVPTPRTSEPLEPIGSNDTWLFSPPALRRPSGRTSSIAAFFQMATLPPLHKAYPTPDVKDSSENRRRQYRLPFVLFACFAVFAIVAGVLVFGSGTSDKASDKSAAAAPETPAPTPTPTPAPTAVLESIELTEDLHSNGVGNGQDVPWKRARYYFVNNCSMPLHIYQKPVDVKRWGFCDLDVGRYGCASNETGTSYHTPNAGFDQATLFEVTVMETGRVAYDISIIPPGCDHNVGLDNCKKHSGKVGFNLPMRVVPLNAKCDVITCLADGCEEAYLYPADNTKVHTCVDASATFQVTFCAA</sequence>
<reference evidence="3 4" key="1">
    <citation type="journal article" date="2013" name="PLoS Genet.">
        <title>Distinctive expansion of potential virulence genes in the genome of the oomycete fish pathogen Saprolegnia parasitica.</title>
        <authorList>
            <person name="Jiang R.H."/>
            <person name="de Bruijn I."/>
            <person name="Haas B.J."/>
            <person name="Belmonte R."/>
            <person name="Lobach L."/>
            <person name="Christie J."/>
            <person name="van den Ackerveken G."/>
            <person name="Bottin A."/>
            <person name="Bulone V."/>
            <person name="Diaz-Moreno S.M."/>
            <person name="Dumas B."/>
            <person name="Fan L."/>
            <person name="Gaulin E."/>
            <person name="Govers F."/>
            <person name="Grenville-Briggs L.J."/>
            <person name="Horner N.R."/>
            <person name="Levin J.Z."/>
            <person name="Mammella M."/>
            <person name="Meijer H.J."/>
            <person name="Morris P."/>
            <person name="Nusbaum C."/>
            <person name="Oome S."/>
            <person name="Phillips A.J."/>
            <person name="van Rooyen D."/>
            <person name="Rzeszutek E."/>
            <person name="Saraiva M."/>
            <person name="Secombes C.J."/>
            <person name="Seidl M.F."/>
            <person name="Snel B."/>
            <person name="Stassen J.H."/>
            <person name="Sykes S."/>
            <person name="Tripathy S."/>
            <person name="van den Berg H."/>
            <person name="Vega-Arreguin J.C."/>
            <person name="Wawra S."/>
            <person name="Young S.K."/>
            <person name="Zeng Q."/>
            <person name="Dieguez-Uribeondo J."/>
            <person name="Russ C."/>
            <person name="Tyler B.M."/>
            <person name="van West P."/>
        </authorList>
    </citation>
    <scope>NUCLEOTIDE SEQUENCE [LARGE SCALE GENOMIC DNA]</scope>
    <source>
        <strain evidence="3 4">CBS 223.65</strain>
    </source>
</reference>
<feature type="compositionally biased region" description="Pro residues" evidence="1">
    <location>
        <begin position="132"/>
        <end position="142"/>
    </location>
</feature>
<accession>A0A067BU16</accession>
<feature type="region of interest" description="Disordered" evidence="1">
    <location>
        <begin position="122"/>
        <end position="143"/>
    </location>
</feature>
<dbReference type="VEuPathDB" id="FungiDB:SPRG_12238"/>
<keyword evidence="2" id="KW-0472">Membrane</keyword>
<evidence type="ECO:0000313" key="4">
    <source>
        <dbReference type="Proteomes" id="UP000030745"/>
    </source>
</evidence>
<gene>
    <name evidence="3" type="ORF">SPRG_12238</name>
</gene>
<dbReference type="GeneID" id="24134215"/>
<keyword evidence="2" id="KW-1133">Transmembrane helix</keyword>
<dbReference type="PANTHER" id="PTHR31737:SF2">
    <property type="entry name" value="PROTEIN TOS1"/>
    <property type="match status" value="1"/>
</dbReference>
<evidence type="ECO:0000313" key="3">
    <source>
        <dbReference type="EMBL" id="KDO22029.1"/>
    </source>
</evidence>
<dbReference type="PANTHER" id="PTHR31737">
    <property type="entry name" value="PROTEIN TOS1"/>
    <property type="match status" value="1"/>
</dbReference>
<dbReference type="Gene3D" id="2.60.110.10">
    <property type="entry name" value="Thaumatin"/>
    <property type="match status" value="1"/>
</dbReference>
<dbReference type="SUPFAM" id="SSF49870">
    <property type="entry name" value="Osmotin, thaumatin-like protein"/>
    <property type="match status" value="1"/>
</dbReference>
<dbReference type="KEGG" id="spar:SPRG_12238"/>
<feature type="transmembrane region" description="Helical" evidence="2">
    <location>
        <begin position="93"/>
        <end position="114"/>
    </location>
</feature>
<dbReference type="AlphaFoldDB" id="A0A067BU16"/>
<dbReference type="OrthoDB" id="67847at2759"/>
<dbReference type="Proteomes" id="UP000030745">
    <property type="component" value="Unassembled WGS sequence"/>
</dbReference>
<feature type="compositionally biased region" description="Low complexity" evidence="1">
    <location>
        <begin position="1"/>
        <end position="15"/>
    </location>
</feature>
<keyword evidence="4" id="KW-1185">Reference proteome</keyword>
<protein>
    <submittedName>
        <fullName evidence="3">Uncharacterized protein</fullName>
    </submittedName>
</protein>
<evidence type="ECO:0000256" key="1">
    <source>
        <dbReference type="SAM" id="MobiDB-lite"/>
    </source>
</evidence>
<dbReference type="OMA" id="AFFQMAT"/>
<proteinExistence type="predicted"/>
<name>A0A067BU16_SAPPC</name>
<feature type="region of interest" description="Disordered" evidence="1">
    <location>
        <begin position="1"/>
        <end position="37"/>
    </location>
</feature>
<evidence type="ECO:0000256" key="2">
    <source>
        <dbReference type="SAM" id="Phobius"/>
    </source>
</evidence>
<keyword evidence="2" id="KW-0812">Transmembrane</keyword>
<dbReference type="PROSITE" id="PS51367">
    <property type="entry name" value="THAUMATIN_2"/>
    <property type="match status" value="1"/>
</dbReference>
<dbReference type="EMBL" id="KK583276">
    <property type="protein sequence ID" value="KDO22029.1"/>
    <property type="molecule type" value="Genomic_DNA"/>
</dbReference>
<dbReference type="InterPro" id="IPR037176">
    <property type="entry name" value="Osmotin/thaumatin-like_sf"/>
</dbReference>
<dbReference type="STRING" id="695850.A0A067BU16"/>
<dbReference type="InterPro" id="IPR001938">
    <property type="entry name" value="Thaumatin"/>
</dbReference>
<dbReference type="RefSeq" id="XP_012207272.1">
    <property type="nucleotide sequence ID" value="XM_012351882.1"/>
</dbReference>
<organism evidence="3 4">
    <name type="scientific">Saprolegnia parasitica (strain CBS 223.65)</name>
    <dbReference type="NCBI Taxonomy" id="695850"/>
    <lineage>
        <taxon>Eukaryota</taxon>
        <taxon>Sar</taxon>
        <taxon>Stramenopiles</taxon>
        <taxon>Oomycota</taxon>
        <taxon>Saprolegniomycetes</taxon>
        <taxon>Saprolegniales</taxon>
        <taxon>Saprolegniaceae</taxon>
        <taxon>Saprolegnia</taxon>
    </lineage>
</organism>